<sequence>MNRNGLNILPSYTDYFNLNTATLSLNTAALWIGGAIAGLTYGQVTDRIGRRYALFWAAIGTFLSIVLQTAAQNTAMFVIARILVGYGTSASTLTGPTRGIGGCGSDSCEWRYVESCCISAIPRDYRHDRVREKCWRDSEHEADGQKTSCKEKGIPSDLSRSNFYHFSVWSIKEQVRRGKSKWGRCSRKN</sequence>
<dbReference type="InterPro" id="IPR050360">
    <property type="entry name" value="MFS_Sugar_Transporters"/>
</dbReference>
<dbReference type="RefSeq" id="XP_001589003.1">
    <property type="nucleotide sequence ID" value="XM_001588953.1"/>
</dbReference>
<keyword evidence="2" id="KW-0472">Membrane</keyword>
<protein>
    <recommendedName>
        <fullName evidence="5">Major facilitator superfamily (MFS) profile domain-containing protein</fullName>
    </recommendedName>
</protein>
<dbReference type="Proteomes" id="UP000001312">
    <property type="component" value="Unassembled WGS sequence"/>
</dbReference>
<dbReference type="EMBL" id="CH476634">
    <property type="protein sequence ID" value="EDN93769.1"/>
    <property type="molecule type" value="Genomic_DNA"/>
</dbReference>
<accession>A7EWC7</accession>
<dbReference type="SUPFAM" id="SSF103473">
    <property type="entry name" value="MFS general substrate transporter"/>
    <property type="match status" value="1"/>
</dbReference>
<feature type="transmembrane region" description="Helical" evidence="2">
    <location>
        <begin position="53"/>
        <end position="71"/>
    </location>
</feature>
<feature type="transmembrane region" description="Helical" evidence="2">
    <location>
        <begin position="20"/>
        <end position="41"/>
    </location>
</feature>
<dbReference type="InterPro" id="IPR011701">
    <property type="entry name" value="MFS"/>
</dbReference>
<proteinExistence type="predicted"/>
<dbReference type="AlphaFoldDB" id="A7EWC7"/>
<evidence type="ECO:0000313" key="3">
    <source>
        <dbReference type="EMBL" id="EDN93769.1"/>
    </source>
</evidence>
<dbReference type="Gene3D" id="1.20.1250.20">
    <property type="entry name" value="MFS general substrate transporter like domains"/>
    <property type="match status" value="1"/>
</dbReference>
<dbReference type="GeneID" id="5485200"/>
<dbReference type="InterPro" id="IPR036259">
    <property type="entry name" value="MFS_trans_sf"/>
</dbReference>
<dbReference type="Pfam" id="PF07690">
    <property type="entry name" value="MFS_1"/>
    <property type="match status" value="1"/>
</dbReference>
<comment type="subcellular location">
    <subcellularLocation>
        <location evidence="1">Membrane</location>
        <topology evidence="1">Multi-pass membrane protein</topology>
    </subcellularLocation>
</comment>
<name>A7EWC7_SCLS1</name>
<keyword evidence="2" id="KW-0812">Transmembrane</keyword>
<evidence type="ECO:0008006" key="5">
    <source>
        <dbReference type="Google" id="ProtNLM"/>
    </source>
</evidence>
<evidence type="ECO:0000256" key="2">
    <source>
        <dbReference type="SAM" id="Phobius"/>
    </source>
</evidence>
<organism evidence="3 4">
    <name type="scientific">Sclerotinia sclerotiorum (strain ATCC 18683 / 1980 / Ss-1)</name>
    <name type="common">White mold</name>
    <name type="synonym">Whetzelinia sclerotiorum</name>
    <dbReference type="NCBI Taxonomy" id="665079"/>
    <lineage>
        <taxon>Eukaryota</taxon>
        <taxon>Fungi</taxon>
        <taxon>Dikarya</taxon>
        <taxon>Ascomycota</taxon>
        <taxon>Pezizomycotina</taxon>
        <taxon>Leotiomycetes</taxon>
        <taxon>Helotiales</taxon>
        <taxon>Sclerotiniaceae</taxon>
        <taxon>Sclerotinia</taxon>
    </lineage>
</organism>
<dbReference type="PANTHER" id="PTHR48022:SF31">
    <property type="entry name" value="HEXOSE TRANSPORTER"/>
    <property type="match status" value="1"/>
</dbReference>
<reference evidence="4" key="1">
    <citation type="journal article" date="2011" name="PLoS Genet.">
        <title>Genomic analysis of the necrotrophic fungal pathogens Sclerotinia sclerotiorum and Botrytis cinerea.</title>
        <authorList>
            <person name="Amselem J."/>
            <person name="Cuomo C.A."/>
            <person name="van Kan J.A."/>
            <person name="Viaud M."/>
            <person name="Benito E.P."/>
            <person name="Couloux A."/>
            <person name="Coutinho P.M."/>
            <person name="de Vries R.P."/>
            <person name="Dyer P.S."/>
            <person name="Fillinger S."/>
            <person name="Fournier E."/>
            <person name="Gout L."/>
            <person name="Hahn M."/>
            <person name="Kohn L."/>
            <person name="Lapalu N."/>
            <person name="Plummer K.M."/>
            <person name="Pradier J.M."/>
            <person name="Quevillon E."/>
            <person name="Sharon A."/>
            <person name="Simon A."/>
            <person name="ten Have A."/>
            <person name="Tudzynski B."/>
            <person name="Tudzynski P."/>
            <person name="Wincker P."/>
            <person name="Andrew M."/>
            <person name="Anthouard V."/>
            <person name="Beever R.E."/>
            <person name="Beffa R."/>
            <person name="Benoit I."/>
            <person name="Bouzid O."/>
            <person name="Brault B."/>
            <person name="Chen Z."/>
            <person name="Choquer M."/>
            <person name="Collemare J."/>
            <person name="Cotton P."/>
            <person name="Danchin E.G."/>
            <person name="Da Silva C."/>
            <person name="Gautier A."/>
            <person name="Giraud C."/>
            <person name="Giraud T."/>
            <person name="Gonzalez C."/>
            <person name="Grossetete S."/>
            <person name="Guldener U."/>
            <person name="Henrissat B."/>
            <person name="Howlett B.J."/>
            <person name="Kodira C."/>
            <person name="Kretschmer M."/>
            <person name="Lappartient A."/>
            <person name="Leroch M."/>
            <person name="Levis C."/>
            <person name="Mauceli E."/>
            <person name="Neuveglise C."/>
            <person name="Oeser B."/>
            <person name="Pearson M."/>
            <person name="Poulain J."/>
            <person name="Poussereau N."/>
            <person name="Quesneville H."/>
            <person name="Rascle C."/>
            <person name="Schumacher J."/>
            <person name="Segurens B."/>
            <person name="Sexton A."/>
            <person name="Silva E."/>
            <person name="Sirven C."/>
            <person name="Soanes D.M."/>
            <person name="Talbot N.J."/>
            <person name="Templeton M."/>
            <person name="Yandava C."/>
            <person name="Yarden O."/>
            <person name="Zeng Q."/>
            <person name="Rollins J.A."/>
            <person name="Lebrun M.H."/>
            <person name="Dickman M."/>
        </authorList>
    </citation>
    <scope>NUCLEOTIDE SEQUENCE [LARGE SCALE GENOMIC DNA]</scope>
    <source>
        <strain evidence="4">ATCC 18683 / 1980 / Ss-1</strain>
    </source>
</reference>
<dbReference type="KEGG" id="ssl:SS1G_09636"/>
<evidence type="ECO:0000313" key="4">
    <source>
        <dbReference type="Proteomes" id="UP000001312"/>
    </source>
</evidence>
<dbReference type="InParanoid" id="A7EWC7"/>
<keyword evidence="2" id="KW-1133">Transmembrane helix</keyword>
<keyword evidence="4" id="KW-1185">Reference proteome</keyword>
<dbReference type="GO" id="GO:0022857">
    <property type="term" value="F:transmembrane transporter activity"/>
    <property type="evidence" value="ECO:0007669"/>
    <property type="project" value="InterPro"/>
</dbReference>
<dbReference type="PANTHER" id="PTHR48022">
    <property type="entry name" value="PLASTIDIC GLUCOSE TRANSPORTER 4"/>
    <property type="match status" value="1"/>
</dbReference>
<evidence type="ECO:0000256" key="1">
    <source>
        <dbReference type="ARBA" id="ARBA00004141"/>
    </source>
</evidence>
<gene>
    <name evidence="3" type="ORF">SS1G_09636</name>
</gene>
<dbReference type="GO" id="GO:0016020">
    <property type="term" value="C:membrane"/>
    <property type="evidence" value="ECO:0007669"/>
    <property type="project" value="UniProtKB-SubCell"/>
</dbReference>